<dbReference type="Pfam" id="PF00790">
    <property type="entry name" value="VHS"/>
    <property type="match status" value="1"/>
</dbReference>
<dbReference type="STRING" id="31234.E3M6Q1"/>
<dbReference type="GO" id="GO:0008270">
    <property type="term" value="F:zinc ion binding"/>
    <property type="evidence" value="ECO:0007669"/>
    <property type="project" value="UniProtKB-KW"/>
</dbReference>
<dbReference type="eggNOG" id="KOG1818">
    <property type="taxonomic scope" value="Eukaryota"/>
</dbReference>
<dbReference type="Pfam" id="PF01363">
    <property type="entry name" value="FYVE"/>
    <property type="match status" value="1"/>
</dbReference>
<keyword evidence="4" id="KW-0597">Phosphoprotein</keyword>
<feature type="region of interest" description="Disordered" evidence="10">
    <location>
        <begin position="303"/>
        <end position="324"/>
    </location>
</feature>
<evidence type="ECO:0000256" key="1">
    <source>
        <dbReference type="ARBA" id="ARBA00004496"/>
    </source>
</evidence>
<dbReference type="Pfam" id="PF12210">
    <property type="entry name" value="Hrs_helical"/>
    <property type="match status" value="1"/>
</dbReference>
<feature type="compositionally biased region" description="Polar residues" evidence="10">
    <location>
        <begin position="702"/>
        <end position="714"/>
    </location>
</feature>
<feature type="compositionally biased region" description="Low complexity" evidence="10">
    <location>
        <begin position="715"/>
        <end position="737"/>
    </location>
</feature>
<dbReference type="CDD" id="cd03569">
    <property type="entry name" value="VHS_Hrs"/>
    <property type="match status" value="1"/>
</dbReference>
<dbReference type="InterPro" id="IPR024641">
    <property type="entry name" value="HRS_helical"/>
</dbReference>
<dbReference type="AlphaFoldDB" id="E3M6Q1"/>
<dbReference type="SMART" id="SM00064">
    <property type="entry name" value="FYVE"/>
    <property type="match status" value="1"/>
</dbReference>
<dbReference type="GO" id="GO:0035091">
    <property type="term" value="F:phosphatidylinositol binding"/>
    <property type="evidence" value="ECO:0007669"/>
    <property type="project" value="InterPro"/>
</dbReference>
<evidence type="ECO:0000259" key="12">
    <source>
        <dbReference type="PROSITE" id="PS50179"/>
    </source>
</evidence>
<evidence type="ECO:0000256" key="3">
    <source>
        <dbReference type="ARBA" id="ARBA00022490"/>
    </source>
</evidence>
<dbReference type="PIRSF" id="PIRSF036956">
    <property type="entry name" value="Hrs_Vps27"/>
    <property type="match status" value="1"/>
</dbReference>
<reference evidence="13" key="1">
    <citation type="submission" date="2007-07" db="EMBL/GenBank/DDBJ databases">
        <title>PCAP assembly of the Caenorhabditis remanei genome.</title>
        <authorList>
            <consortium name="The Caenorhabditis remanei Sequencing Consortium"/>
            <person name="Wilson R.K."/>
        </authorList>
    </citation>
    <scope>NUCLEOTIDE SEQUENCE [LARGE SCALE GENOMIC DNA]</scope>
    <source>
        <strain evidence="13">PB4641</strain>
    </source>
</reference>
<dbReference type="InterPro" id="IPR002014">
    <property type="entry name" value="VHS_dom"/>
</dbReference>
<dbReference type="SMART" id="SM00288">
    <property type="entry name" value="VHS"/>
    <property type="match status" value="1"/>
</dbReference>
<evidence type="ECO:0000256" key="4">
    <source>
        <dbReference type="ARBA" id="ARBA00022553"/>
    </source>
</evidence>
<dbReference type="HOGENOM" id="CLU_013062_0_0_1"/>
<keyword evidence="5" id="KW-0479">Metal-binding</keyword>
<dbReference type="GO" id="GO:0043130">
    <property type="term" value="F:ubiquitin binding"/>
    <property type="evidence" value="ECO:0007669"/>
    <property type="project" value="InterPro"/>
</dbReference>
<gene>
    <name evidence="13" type="primary">Cre-hgrs-1</name>
    <name evidence="13" type="ORF">CRE_10177</name>
</gene>
<feature type="region of interest" description="Disordered" evidence="10">
    <location>
        <begin position="562"/>
        <end position="681"/>
    </location>
</feature>
<dbReference type="GO" id="GO:0032456">
    <property type="term" value="P:endocytic recycling"/>
    <property type="evidence" value="ECO:0007669"/>
    <property type="project" value="TreeGrafter"/>
</dbReference>
<dbReference type="Gene3D" id="3.30.40.10">
    <property type="entry name" value="Zinc/RING finger domain, C3HC4 (zinc finger)"/>
    <property type="match status" value="1"/>
</dbReference>
<evidence type="ECO:0000256" key="9">
    <source>
        <dbReference type="SAM" id="Coils"/>
    </source>
</evidence>
<evidence type="ECO:0000259" key="11">
    <source>
        <dbReference type="PROSITE" id="PS50178"/>
    </source>
</evidence>
<dbReference type="GeneID" id="9798778"/>
<keyword evidence="7" id="KW-0862">Zinc</keyword>
<dbReference type="InterPro" id="IPR008942">
    <property type="entry name" value="ENTH_VHS"/>
</dbReference>
<dbReference type="InParanoid" id="E3M6Q1"/>
<evidence type="ECO:0000256" key="6">
    <source>
        <dbReference type="ARBA" id="ARBA00022771"/>
    </source>
</evidence>
<dbReference type="CTD" id="9798778"/>
<evidence type="ECO:0000256" key="10">
    <source>
        <dbReference type="SAM" id="MobiDB-lite"/>
    </source>
</evidence>
<keyword evidence="9" id="KW-0175">Coiled coil</keyword>
<organism evidence="14">
    <name type="scientific">Caenorhabditis remanei</name>
    <name type="common">Caenorhabditis vulgaris</name>
    <dbReference type="NCBI Taxonomy" id="31234"/>
    <lineage>
        <taxon>Eukaryota</taxon>
        <taxon>Metazoa</taxon>
        <taxon>Ecdysozoa</taxon>
        <taxon>Nematoda</taxon>
        <taxon>Chromadorea</taxon>
        <taxon>Rhabditida</taxon>
        <taxon>Rhabditina</taxon>
        <taxon>Rhabditomorpha</taxon>
        <taxon>Rhabditoidea</taxon>
        <taxon>Rhabditidae</taxon>
        <taxon>Peloderinae</taxon>
        <taxon>Caenorhabditis</taxon>
    </lineage>
</organism>
<dbReference type="PANTHER" id="PTHR46275">
    <property type="entry name" value="HEPATOCYTE GROWTH FACTOR-REGULATED TYROSINE KINASE SUBSTRATE"/>
    <property type="match status" value="1"/>
</dbReference>
<accession>E3M6Q1</accession>
<feature type="region of interest" description="Disordered" evidence="10">
    <location>
        <begin position="699"/>
        <end position="737"/>
    </location>
</feature>
<protein>
    <recommendedName>
        <fullName evidence="2">Hepatocyte growth factor-regulated tyrosine kinase substrate</fullName>
    </recommendedName>
</protein>
<feature type="coiled-coil region" evidence="9">
    <location>
        <begin position="477"/>
        <end position="549"/>
    </location>
</feature>
<feature type="compositionally biased region" description="Low complexity" evidence="10">
    <location>
        <begin position="633"/>
        <end position="665"/>
    </location>
</feature>
<dbReference type="KEGG" id="crq:GCK72_014734"/>
<keyword evidence="3" id="KW-0963">Cytoplasm</keyword>
<dbReference type="PROSITE" id="PS50179">
    <property type="entry name" value="VHS"/>
    <property type="match status" value="1"/>
</dbReference>
<dbReference type="PROSITE" id="PS50178">
    <property type="entry name" value="ZF_FYVE"/>
    <property type="match status" value="1"/>
</dbReference>
<evidence type="ECO:0000313" key="14">
    <source>
        <dbReference type="Proteomes" id="UP000008281"/>
    </source>
</evidence>
<dbReference type="RefSeq" id="XP_003108164.2">
    <property type="nucleotide sequence ID" value="XM_003108116.2"/>
</dbReference>
<dbReference type="Gene3D" id="1.20.5.1940">
    <property type="match status" value="1"/>
</dbReference>
<evidence type="ECO:0000313" key="13">
    <source>
        <dbReference type="EMBL" id="EFO92964.1"/>
    </source>
</evidence>
<proteinExistence type="predicted"/>
<dbReference type="InterPro" id="IPR003903">
    <property type="entry name" value="UIM_dom"/>
</dbReference>
<dbReference type="InterPro" id="IPR011011">
    <property type="entry name" value="Znf_FYVE_PHD"/>
</dbReference>
<dbReference type="InterPro" id="IPR017455">
    <property type="entry name" value="Znf_FYVE-rel"/>
</dbReference>
<dbReference type="PROSITE" id="PS50330">
    <property type="entry name" value="UIM"/>
    <property type="match status" value="1"/>
</dbReference>
<dbReference type="CDD" id="cd15720">
    <property type="entry name" value="FYVE_Hrs"/>
    <property type="match status" value="1"/>
</dbReference>
<comment type="subcellular location">
    <subcellularLocation>
        <location evidence="1">Cytoplasm</location>
    </subcellularLocation>
</comment>
<dbReference type="CDD" id="cd21387">
    <property type="entry name" value="GAT_Hrs"/>
    <property type="match status" value="1"/>
</dbReference>
<feature type="domain" description="FYVE-type" evidence="11">
    <location>
        <begin position="157"/>
        <end position="217"/>
    </location>
</feature>
<evidence type="ECO:0000256" key="8">
    <source>
        <dbReference type="PROSITE-ProRule" id="PRU00091"/>
    </source>
</evidence>
<dbReference type="InterPro" id="IPR017073">
    <property type="entry name" value="HGS/VPS27"/>
</dbReference>
<dbReference type="GO" id="GO:0005769">
    <property type="term" value="C:early endosome"/>
    <property type="evidence" value="ECO:0007669"/>
    <property type="project" value="TreeGrafter"/>
</dbReference>
<sequence>MASKFQKVLEQATDSTLVEPNWEGIITCTDMIRSGEVPARPSLQAIRKRLQHENPHVVNHTLLVLDACVKNCGHKVHAEVATREFMEDFKNLVTENKYDEVKNKSLEMLQCWATAFANKPEYKMVVDTHNLMKLAGFDFPSLKEADAMFMAQVAPEWADGPECYRCRSIFTVFTRKHHCRACGQIFCDKCSSREMALPQFGIEKEVRVCETCYEKKVAEIKERYPALKKQLAAAIAGKKGVTPTSGDSESDRAAKEKLLREKEEEDLALAIAISQSEAEAKEKEKQANMYSLYNGIKPETDLGGYKGAAEPSTAPPPDEASSDPLARYLNRDYWQQKKEGKLEEWAASSTTGALSATAPPPSEPSIAPSICSTLMGPDENSLNAEIAAMSLGVSNGLNNSVGDDAKAQADDTMRWCQSIKDQVSVMDNRIRSNLARGRPVFNDSAIQDLFTRLTEFHSHVLSRMHTLDEQRGYYEGLQDHLANIGEARQAIDEMRDEHERKRQERLAEEQRLRQAQMQQTLEMMRMKKHAMLMEQREQALQRFQQQQQEMAMRRQQQAYYNPQIGYGAPPGQPQQPYYGYPQGQHAPNQYQQPQQQSQPQPQQQYYQHYQNGPAVPQPQTTTNQHQASMPHAQQYQQQYQGYYPQQGYQQQQQGESSGYPSQPQQHSNYQNGTSTPVENGQYSNQHSVEIKQEQPVHMYQQPAANGHNSYGNVDQNAGQQMHQPQQQMAEQPLISFD</sequence>
<feature type="domain" description="VHS" evidence="12">
    <location>
        <begin position="12"/>
        <end position="140"/>
    </location>
</feature>
<dbReference type="GO" id="GO:0031623">
    <property type="term" value="P:receptor internalization"/>
    <property type="evidence" value="ECO:0007669"/>
    <property type="project" value="TreeGrafter"/>
</dbReference>
<keyword evidence="14" id="KW-1185">Reference proteome</keyword>
<dbReference type="SUPFAM" id="SSF48464">
    <property type="entry name" value="ENTH/VHS domain"/>
    <property type="match status" value="1"/>
</dbReference>
<feature type="compositionally biased region" description="Low complexity" evidence="10">
    <location>
        <begin position="562"/>
        <end position="613"/>
    </location>
</feature>
<dbReference type="PANTHER" id="PTHR46275:SF1">
    <property type="entry name" value="HEPATOCYTE GROWTH FACTOR-REGULATED TYROSINE KINASE SUBSTRATE"/>
    <property type="match status" value="1"/>
</dbReference>
<evidence type="ECO:0000256" key="7">
    <source>
        <dbReference type="ARBA" id="ARBA00022833"/>
    </source>
</evidence>
<evidence type="ECO:0000256" key="2">
    <source>
        <dbReference type="ARBA" id="ARBA00015450"/>
    </source>
</evidence>
<name>E3M6Q1_CAERE</name>
<dbReference type="InterPro" id="IPR000306">
    <property type="entry name" value="Znf_FYVE"/>
</dbReference>
<dbReference type="OrthoDB" id="957735at2759"/>
<evidence type="ECO:0000256" key="5">
    <source>
        <dbReference type="ARBA" id="ARBA00022723"/>
    </source>
</evidence>
<feature type="compositionally biased region" description="Polar residues" evidence="10">
    <location>
        <begin position="666"/>
        <end position="681"/>
    </location>
</feature>
<dbReference type="FunCoup" id="E3M6Q1">
    <property type="interactions" value="2499"/>
</dbReference>
<dbReference type="Gene3D" id="1.25.40.90">
    <property type="match status" value="1"/>
</dbReference>
<dbReference type="InterPro" id="IPR013083">
    <property type="entry name" value="Znf_RING/FYVE/PHD"/>
</dbReference>
<dbReference type="Proteomes" id="UP000008281">
    <property type="component" value="Unassembled WGS sequence"/>
</dbReference>
<dbReference type="SUPFAM" id="SSF57903">
    <property type="entry name" value="FYVE/PHD zinc finger"/>
    <property type="match status" value="1"/>
</dbReference>
<dbReference type="OMA" id="DQQCSAK"/>
<dbReference type="EMBL" id="DS268426">
    <property type="protein sequence ID" value="EFO92964.1"/>
    <property type="molecule type" value="Genomic_DNA"/>
</dbReference>
<feature type="compositionally biased region" description="Polar residues" evidence="10">
    <location>
        <begin position="617"/>
        <end position="627"/>
    </location>
</feature>
<keyword evidence="6 8" id="KW-0863">Zinc-finger</keyword>